<feature type="non-terminal residue" evidence="2">
    <location>
        <position position="1"/>
    </location>
</feature>
<dbReference type="Proteomes" id="UP000054196">
    <property type="component" value="Unassembled WGS sequence"/>
</dbReference>
<dbReference type="InterPro" id="IPR011009">
    <property type="entry name" value="Kinase-like_dom_sf"/>
</dbReference>
<dbReference type="Gene3D" id="1.10.510.10">
    <property type="entry name" value="Transferase(Phosphotransferase) domain 1"/>
    <property type="match status" value="1"/>
</dbReference>
<dbReference type="EMBL" id="JH687560">
    <property type="protein sequence ID" value="EIN03610.1"/>
    <property type="molecule type" value="Genomic_DNA"/>
</dbReference>
<dbReference type="eggNOG" id="KOG0192">
    <property type="taxonomic scope" value="Eukaryota"/>
</dbReference>
<sequence>RTSLRTLSKLCGQSGLVPTSYRLSELVRVGEDPPCSGGFADVYRGSYDGRAVALKRLDHPHIVPFVGVESGNQACIVSEWMDHGDVMSYLERFPLANRKQLIMDIARGLEYMHASGLVHGDLKSVSSLPHEKPIYAHHDSAQRPC</sequence>
<dbReference type="OMA" id="NGNICEY"/>
<name>R7RZS0_PUNST</name>
<dbReference type="PROSITE" id="PS50011">
    <property type="entry name" value="PROTEIN_KINASE_DOM"/>
    <property type="match status" value="1"/>
</dbReference>
<dbReference type="GeneID" id="18885748"/>
<feature type="domain" description="Protein kinase" evidence="1">
    <location>
        <begin position="1"/>
        <end position="145"/>
    </location>
</feature>
<protein>
    <submittedName>
        <fullName evidence="2">Kinase-like protein</fullName>
    </submittedName>
</protein>
<dbReference type="Pfam" id="PF07714">
    <property type="entry name" value="PK_Tyr_Ser-Thr"/>
    <property type="match status" value="1"/>
</dbReference>
<proteinExistence type="predicted"/>
<dbReference type="GO" id="GO:0005524">
    <property type="term" value="F:ATP binding"/>
    <property type="evidence" value="ECO:0007669"/>
    <property type="project" value="InterPro"/>
</dbReference>
<dbReference type="RefSeq" id="XP_007389097.1">
    <property type="nucleotide sequence ID" value="XM_007389035.1"/>
</dbReference>
<dbReference type="AlphaFoldDB" id="R7RZS0"/>
<gene>
    <name evidence="2" type="ORF">PUNSTDRAFT_77743</name>
</gene>
<dbReference type="SUPFAM" id="SSF56112">
    <property type="entry name" value="Protein kinase-like (PK-like)"/>
    <property type="match status" value="1"/>
</dbReference>
<dbReference type="KEGG" id="psq:PUNSTDRAFT_77743"/>
<dbReference type="InterPro" id="IPR051681">
    <property type="entry name" value="Ser/Thr_Kinases-Pseudokinases"/>
</dbReference>
<accession>R7RZS0</accession>
<keyword evidence="2" id="KW-0418">Kinase</keyword>
<evidence type="ECO:0000259" key="1">
    <source>
        <dbReference type="PROSITE" id="PS50011"/>
    </source>
</evidence>
<keyword evidence="2" id="KW-0808">Transferase</keyword>
<evidence type="ECO:0000313" key="2">
    <source>
        <dbReference type="EMBL" id="EIN03610.1"/>
    </source>
</evidence>
<keyword evidence="3" id="KW-1185">Reference proteome</keyword>
<dbReference type="PANTHER" id="PTHR44329">
    <property type="entry name" value="SERINE/THREONINE-PROTEIN KINASE TNNI3K-RELATED"/>
    <property type="match status" value="1"/>
</dbReference>
<dbReference type="InterPro" id="IPR001245">
    <property type="entry name" value="Ser-Thr/Tyr_kinase_cat_dom"/>
</dbReference>
<dbReference type="InterPro" id="IPR000719">
    <property type="entry name" value="Prot_kinase_dom"/>
</dbReference>
<dbReference type="OrthoDB" id="122279at2759"/>
<dbReference type="HOGENOM" id="CLU_000288_7_20_1"/>
<evidence type="ECO:0000313" key="3">
    <source>
        <dbReference type="Proteomes" id="UP000054196"/>
    </source>
</evidence>
<organism evidence="2 3">
    <name type="scientific">Punctularia strigosozonata (strain HHB-11173)</name>
    <name type="common">White-rot fungus</name>
    <dbReference type="NCBI Taxonomy" id="741275"/>
    <lineage>
        <taxon>Eukaryota</taxon>
        <taxon>Fungi</taxon>
        <taxon>Dikarya</taxon>
        <taxon>Basidiomycota</taxon>
        <taxon>Agaricomycotina</taxon>
        <taxon>Agaricomycetes</taxon>
        <taxon>Corticiales</taxon>
        <taxon>Punctulariaceae</taxon>
        <taxon>Punctularia</taxon>
    </lineage>
</organism>
<reference evidence="3" key="1">
    <citation type="journal article" date="2012" name="Science">
        <title>The Paleozoic origin of enzymatic lignin decomposition reconstructed from 31 fungal genomes.</title>
        <authorList>
            <person name="Floudas D."/>
            <person name="Binder M."/>
            <person name="Riley R."/>
            <person name="Barry K."/>
            <person name="Blanchette R.A."/>
            <person name="Henrissat B."/>
            <person name="Martinez A.T."/>
            <person name="Otillar R."/>
            <person name="Spatafora J.W."/>
            <person name="Yadav J.S."/>
            <person name="Aerts A."/>
            <person name="Benoit I."/>
            <person name="Boyd A."/>
            <person name="Carlson A."/>
            <person name="Copeland A."/>
            <person name="Coutinho P.M."/>
            <person name="de Vries R.P."/>
            <person name="Ferreira P."/>
            <person name="Findley K."/>
            <person name="Foster B."/>
            <person name="Gaskell J."/>
            <person name="Glotzer D."/>
            <person name="Gorecki P."/>
            <person name="Heitman J."/>
            <person name="Hesse C."/>
            <person name="Hori C."/>
            <person name="Igarashi K."/>
            <person name="Jurgens J.A."/>
            <person name="Kallen N."/>
            <person name="Kersten P."/>
            <person name="Kohler A."/>
            <person name="Kuees U."/>
            <person name="Kumar T.K.A."/>
            <person name="Kuo A."/>
            <person name="LaButti K."/>
            <person name="Larrondo L.F."/>
            <person name="Lindquist E."/>
            <person name="Ling A."/>
            <person name="Lombard V."/>
            <person name="Lucas S."/>
            <person name="Lundell T."/>
            <person name="Martin R."/>
            <person name="McLaughlin D.J."/>
            <person name="Morgenstern I."/>
            <person name="Morin E."/>
            <person name="Murat C."/>
            <person name="Nagy L.G."/>
            <person name="Nolan M."/>
            <person name="Ohm R.A."/>
            <person name="Patyshakuliyeva A."/>
            <person name="Rokas A."/>
            <person name="Ruiz-Duenas F.J."/>
            <person name="Sabat G."/>
            <person name="Salamov A."/>
            <person name="Samejima M."/>
            <person name="Schmutz J."/>
            <person name="Slot J.C."/>
            <person name="St John F."/>
            <person name="Stenlid J."/>
            <person name="Sun H."/>
            <person name="Sun S."/>
            <person name="Syed K."/>
            <person name="Tsang A."/>
            <person name="Wiebenga A."/>
            <person name="Young D."/>
            <person name="Pisabarro A."/>
            <person name="Eastwood D.C."/>
            <person name="Martin F."/>
            <person name="Cullen D."/>
            <person name="Grigoriev I.V."/>
            <person name="Hibbett D.S."/>
        </authorList>
    </citation>
    <scope>NUCLEOTIDE SEQUENCE [LARGE SCALE GENOMIC DNA]</scope>
    <source>
        <strain evidence="3">HHB-11173 SS5</strain>
    </source>
</reference>
<dbReference type="GO" id="GO:0004674">
    <property type="term" value="F:protein serine/threonine kinase activity"/>
    <property type="evidence" value="ECO:0007669"/>
    <property type="project" value="TreeGrafter"/>
</dbReference>